<protein>
    <submittedName>
        <fullName evidence="6">PTS lactose/cellobiose transporter subunit IIA</fullName>
    </submittedName>
</protein>
<reference evidence="6 7" key="1">
    <citation type="submission" date="2023-02" db="EMBL/GenBank/DDBJ databases">
        <title>Antimicrobial susceptibility testing and tentative epidemiological cut-off values for Lactobacillaceae family species intended for ingestion.</title>
        <authorList>
            <person name="Noehr-Meldgaard K."/>
            <person name="Struve C."/>
            <person name="Ingmer H."/>
            <person name="Koza A."/>
            <person name="Al-Nakeeb K."/>
            <person name="Agersoe Y."/>
        </authorList>
    </citation>
    <scope>NUCLEOTIDE SEQUENCE [LARGE SCALE GENOMIC DNA]</scope>
    <source>
        <strain evidence="6 7">DSM 20193</strain>
    </source>
</reference>
<evidence type="ECO:0000313" key="6">
    <source>
        <dbReference type="EMBL" id="MDG9733289.1"/>
    </source>
</evidence>
<organism evidence="6 7">
    <name type="scientific">Leuconostoc pseudomesenteroides</name>
    <dbReference type="NCBI Taxonomy" id="33968"/>
    <lineage>
        <taxon>Bacteria</taxon>
        <taxon>Bacillati</taxon>
        <taxon>Bacillota</taxon>
        <taxon>Bacilli</taxon>
        <taxon>Lactobacillales</taxon>
        <taxon>Lactobacillaceae</taxon>
        <taxon>Leuconostoc</taxon>
    </lineage>
</organism>
<feature type="modified residue" description="Phosphohistidine; by HPr" evidence="5">
    <location>
        <position position="82"/>
    </location>
</feature>
<comment type="caution">
    <text evidence="6">The sequence shown here is derived from an EMBL/GenBank/DDBJ whole genome shotgun (WGS) entry which is preliminary data.</text>
</comment>
<keyword evidence="1" id="KW-0813">Transport</keyword>
<evidence type="ECO:0000256" key="5">
    <source>
        <dbReference type="PROSITE-ProRule" id="PRU00418"/>
    </source>
</evidence>
<dbReference type="PANTHER" id="PTHR34382:SF7">
    <property type="entry name" value="PTS SYSTEM N,N'-DIACETYLCHITOBIOSE-SPECIFIC EIIA COMPONENT"/>
    <property type="match status" value="1"/>
</dbReference>
<dbReference type="InterPro" id="IPR036542">
    <property type="entry name" value="PTS_IIA_lac/cel_sf"/>
</dbReference>
<dbReference type="CDD" id="cd00215">
    <property type="entry name" value="PTS_IIA_lac"/>
    <property type="match status" value="1"/>
</dbReference>
<dbReference type="SUPFAM" id="SSF46973">
    <property type="entry name" value="Enzyme IIa from lactose specific PTS, IIa-lac"/>
    <property type="match status" value="1"/>
</dbReference>
<dbReference type="Proteomes" id="UP001529201">
    <property type="component" value="Unassembled WGS sequence"/>
</dbReference>
<dbReference type="EMBL" id="JARGDN010000004">
    <property type="protein sequence ID" value="MDG9733289.1"/>
    <property type="molecule type" value="Genomic_DNA"/>
</dbReference>
<dbReference type="PROSITE" id="PS51095">
    <property type="entry name" value="PTS_EIIA_TYPE_3"/>
    <property type="match status" value="1"/>
</dbReference>
<proteinExistence type="predicted"/>
<dbReference type="PANTHER" id="PTHR34382">
    <property type="entry name" value="PTS SYSTEM N,N'-DIACETYLCHITOBIOSE-SPECIFIC EIIA COMPONENT"/>
    <property type="match status" value="1"/>
</dbReference>
<evidence type="ECO:0000256" key="2">
    <source>
        <dbReference type="ARBA" id="ARBA00022597"/>
    </source>
</evidence>
<gene>
    <name evidence="6" type="ORF">P1N92_04035</name>
</gene>
<keyword evidence="7" id="KW-1185">Reference proteome</keyword>
<accession>A0ABT6HBW7</accession>
<keyword evidence="2" id="KW-0762">Sugar transport</keyword>
<keyword evidence="4" id="KW-0598">Phosphotransferase system</keyword>
<keyword evidence="3" id="KW-0808">Transferase</keyword>
<evidence type="ECO:0000313" key="7">
    <source>
        <dbReference type="Proteomes" id="UP001529201"/>
    </source>
</evidence>
<evidence type="ECO:0000256" key="3">
    <source>
        <dbReference type="ARBA" id="ARBA00022679"/>
    </source>
</evidence>
<name>A0ABT6HBW7_LEUPS</name>
<dbReference type="Pfam" id="PF02255">
    <property type="entry name" value="PTS_IIA"/>
    <property type="match status" value="1"/>
</dbReference>
<dbReference type="PIRSF" id="PIRSF000699">
    <property type="entry name" value="PTS_IILac_III"/>
    <property type="match status" value="1"/>
</dbReference>
<sequence length="110" mass="12160">MADLMQDEARMQVVMGLIMHGGNAKSQAFQAIQLAKSGDFEGAQAAIDEADKSLKEAHDVQTDMLTQEAQGNHTEVDLYMVHAQDHLMNGITFRDLAVEIIALYRKLAEN</sequence>
<evidence type="ECO:0000256" key="4">
    <source>
        <dbReference type="ARBA" id="ARBA00022683"/>
    </source>
</evidence>
<evidence type="ECO:0000256" key="1">
    <source>
        <dbReference type="ARBA" id="ARBA00022448"/>
    </source>
</evidence>
<dbReference type="Gene3D" id="1.20.58.80">
    <property type="entry name" value="Phosphotransferase system, lactose/cellobiose-type IIA subunit"/>
    <property type="match status" value="1"/>
</dbReference>
<dbReference type="InterPro" id="IPR003188">
    <property type="entry name" value="PTS_IIA_lac/cel"/>
</dbReference>